<proteinExistence type="predicted"/>
<keyword evidence="14" id="KW-1185">Reference proteome</keyword>
<dbReference type="PANTHER" id="PTHR43099">
    <property type="entry name" value="UPF0053 PROTEIN YRKA"/>
    <property type="match status" value="1"/>
</dbReference>
<keyword evidence="3 9" id="KW-0812">Transmembrane</keyword>
<evidence type="ECO:0000256" key="6">
    <source>
        <dbReference type="ARBA" id="ARBA00023122"/>
    </source>
</evidence>
<keyword evidence="6 8" id="KW-0129">CBS domain</keyword>
<dbReference type="SMART" id="SM00116">
    <property type="entry name" value="CBS"/>
    <property type="match status" value="2"/>
</dbReference>
<dbReference type="InterPro" id="IPR046342">
    <property type="entry name" value="CBS_dom_sf"/>
</dbReference>
<gene>
    <name evidence="13" type="ORF">HNR42_002483</name>
</gene>
<comment type="subcellular location">
    <subcellularLocation>
        <location evidence="1">Cell membrane</location>
        <topology evidence="1">Multi-pass membrane protein</topology>
    </subcellularLocation>
</comment>
<evidence type="ECO:0000256" key="10">
    <source>
        <dbReference type="SAM" id="Phobius"/>
    </source>
</evidence>
<evidence type="ECO:0000256" key="9">
    <source>
        <dbReference type="PROSITE-ProRule" id="PRU01193"/>
    </source>
</evidence>
<dbReference type="FunFam" id="3.10.580.10:FF:000002">
    <property type="entry name" value="Magnesium/cobalt efflux protein CorC"/>
    <property type="match status" value="1"/>
</dbReference>
<dbReference type="Gene3D" id="3.30.465.10">
    <property type="match status" value="1"/>
</dbReference>
<dbReference type="GO" id="GO:0005886">
    <property type="term" value="C:plasma membrane"/>
    <property type="evidence" value="ECO:0007669"/>
    <property type="project" value="UniProtKB-SubCell"/>
</dbReference>
<keyword evidence="4" id="KW-0677">Repeat</keyword>
<evidence type="ECO:0000256" key="3">
    <source>
        <dbReference type="ARBA" id="ARBA00022692"/>
    </source>
</evidence>
<dbReference type="InterPro" id="IPR005170">
    <property type="entry name" value="Transptr-assoc_dom"/>
</dbReference>
<feature type="domain" description="CBS" evidence="11">
    <location>
        <begin position="291"/>
        <end position="347"/>
    </location>
</feature>
<feature type="transmembrane region" description="Helical" evidence="10">
    <location>
        <begin position="151"/>
        <end position="173"/>
    </location>
</feature>
<dbReference type="EMBL" id="JACHHG010000009">
    <property type="protein sequence ID" value="MBB6099047.1"/>
    <property type="molecule type" value="Genomic_DNA"/>
</dbReference>
<dbReference type="GO" id="GO:0050660">
    <property type="term" value="F:flavin adenine dinucleotide binding"/>
    <property type="evidence" value="ECO:0007669"/>
    <property type="project" value="InterPro"/>
</dbReference>
<dbReference type="InterPro" id="IPR036318">
    <property type="entry name" value="FAD-bd_PCMH-like_sf"/>
</dbReference>
<evidence type="ECO:0000256" key="8">
    <source>
        <dbReference type="PROSITE-ProRule" id="PRU00703"/>
    </source>
</evidence>
<protein>
    <submittedName>
        <fullName evidence="13">CBS domain containing-hemolysin-like protein</fullName>
    </submittedName>
</protein>
<evidence type="ECO:0000259" key="12">
    <source>
        <dbReference type="PROSITE" id="PS51846"/>
    </source>
</evidence>
<evidence type="ECO:0000313" key="13">
    <source>
        <dbReference type="EMBL" id="MBB6099047.1"/>
    </source>
</evidence>
<keyword evidence="2" id="KW-1003">Cell membrane</keyword>
<comment type="caution">
    <text evidence="13">The sequence shown here is derived from an EMBL/GenBank/DDBJ whole genome shotgun (WGS) entry which is preliminary data.</text>
</comment>
<dbReference type="Pfam" id="PF03471">
    <property type="entry name" value="CorC_HlyC"/>
    <property type="match status" value="1"/>
</dbReference>
<dbReference type="CDD" id="cd04590">
    <property type="entry name" value="CBS_pair_CorC_HlyC_assoc"/>
    <property type="match status" value="1"/>
</dbReference>
<dbReference type="PANTHER" id="PTHR43099:SF5">
    <property type="entry name" value="HLYC_CORC FAMILY TRANSPORTER"/>
    <property type="match status" value="1"/>
</dbReference>
<keyword evidence="5 9" id="KW-1133">Transmembrane helix</keyword>
<dbReference type="Proteomes" id="UP000569951">
    <property type="component" value="Unassembled WGS sequence"/>
</dbReference>
<evidence type="ECO:0000313" key="14">
    <source>
        <dbReference type="Proteomes" id="UP000569951"/>
    </source>
</evidence>
<evidence type="ECO:0000256" key="1">
    <source>
        <dbReference type="ARBA" id="ARBA00004651"/>
    </source>
</evidence>
<name>A0A841I070_9DEIO</name>
<dbReference type="InterPro" id="IPR016169">
    <property type="entry name" value="FAD-bd_PCMH_sub2"/>
</dbReference>
<evidence type="ECO:0000256" key="5">
    <source>
        <dbReference type="ARBA" id="ARBA00022989"/>
    </source>
</evidence>
<evidence type="ECO:0000256" key="7">
    <source>
        <dbReference type="ARBA" id="ARBA00023136"/>
    </source>
</evidence>
<dbReference type="PROSITE" id="PS51846">
    <property type="entry name" value="CNNM"/>
    <property type="match status" value="1"/>
</dbReference>
<evidence type="ECO:0000259" key="11">
    <source>
        <dbReference type="PROSITE" id="PS51371"/>
    </source>
</evidence>
<evidence type="ECO:0000256" key="2">
    <source>
        <dbReference type="ARBA" id="ARBA00022475"/>
    </source>
</evidence>
<dbReference type="RefSeq" id="WP_183987805.1">
    <property type="nucleotide sequence ID" value="NZ_JACHHG010000009.1"/>
</dbReference>
<feature type="transmembrane region" description="Helical" evidence="10">
    <location>
        <begin position="63"/>
        <end position="82"/>
    </location>
</feature>
<dbReference type="SUPFAM" id="SSF54631">
    <property type="entry name" value="CBS-domain pair"/>
    <property type="match status" value="1"/>
</dbReference>
<sequence>MIEYLVPILIILLLVVLNGIFVAAEFAIVAVRAPKALEASEQGSAVARYVYRLITSPTGKDRYIAVAQLGITLASIGLGMYGEKTVASWLYGPLEEYGHLGHAAAHTVGTIISLGLITYMHVVFGEMIPKALALQFPERTAYSVTRMMQSFGGLFAPLVTVLNAAAFGLMRLLRIHDPGSGNRLYSSEELELLVRESAQSGLVEPEQQQLIERIFHFGEREAHHVMTPRTRLVALESSTPGEVVLEFLREHGHSRYPVYQGDLDHILGFVHVKDVIRAQTQRPGPLVLSDLLHIAPSVPRSMGLEDVLAVLKRERVHAAIVTDEFGGTAGMVTLQDLLEEIVGEEEVGESLFEELGDGRLRVRGDAPVELLEQALGQRFEEHNADTVAGLLLEELGRNAQSGDSVELPGVRLTAEAVEGPLPRTVLVERAQLV</sequence>
<organism evidence="13 14">
    <name type="scientific">Deinobacterium chartae</name>
    <dbReference type="NCBI Taxonomy" id="521158"/>
    <lineage>
        <taxon>Bacteria</taxon>
        <taxon>Thermotogati</taxon>
        <taxon>Deinococcota</taxon>
        <taxon>Deinococci</taxon>
        <taxon>Deinococcales</taxon>
        <taxon>Deinococcaceae</taxon>
        <taxon>Deinobacterium</taxon>
    </lineage>
</organism>
<dbReference type="PROSITE" id="PS51371">
    <property type="entry name" value="CBS"/>
    <property type="match status" value="2"/>
</dbReference>
<dbReference type="InterPro" id="IPR002550">
    <property type="entry name" value="CNNM"/>
</dbReference>
<dbReference type="Pfam" id="PF00571">
    <property type="entry name" value="CBS"/>
    <property type="match status" value="2"/>
</dbReference>
<dbReference type="InterPro" id="IPR051676">
    <property type="entry name" value="UPF0053_domain"/>
</dbReference>
<dbReference type="InterPro" id="IPR000644">
    <property type="entry name" value="CBS_dom"/>
</dbReference>
<dbReference type="Gene3D" id="3.10.580.10">
    <property type="entry name" value="CBS-domain"/>
    <property type="match status" value="1"/>
</dbReference>
<accession>A0A841I070</accession>
<feature type="transmembrane region" description="Helical" evidence="10">
    <location>
        <begin position="6"/>
        <end position="31"/>
    </location>
</feature>
<reference evidence="13 14" key="1">
    <citation type="submission" date="2020-08" db="EMBL/GenBank/DDBJ databases">
        <title>Genomic Encyclopedia of Type Strains, Phase IV (KMG-IV): sequencing the most valuable type-strain genomes for metagenomic binning, comparative biology and taxonomic classification.</title>
        <authorList>
            <person name="Goeker M."/>
        </authorList>
    </citation>
    <scope>NUCLEOTIDE SEQUENCE [LARGE SCALE GENOMIC DNA]</scope>
    <source>
        <strain evidence="13 14">DSM 21458</strain>
    </source>
</reference>
<dbReference type="AlphaFoldDB" id="A0A841I070"/>
<dbReference type="SUPFAM" id="SSF56176">
    <property type="entry name" value="FAD-binding/transporter-associated domain-like"/>
    <property type="match status" value="1"/>
</dbReference>
<feature type="transmembrane region" description="Helical" evidence="10">
    <location>
        <begin position="102"/>
        <end position="124"/>
    </location>
</feature>
<dbReference type="Pfam" id="PF01595">
    <property type="entry name" value="CNNM"/>
    <property type="match status" value="1"/>
</dbReference>
<evidence type="ECO:0000256" key="4">
    <source>
        <dbReference type="ARBA" id="ARBA00022737"/>
    </source>
</evidence>
<feature type="domain" description="CNNM transmembrane" evidence="12">
    <location>
        <begin position="1"/>
        <end position="207"/>
    </location>
</feature>
<dbReference type="InterPro" id="IPR044751">
    <property type="entry name" value="Ion_transp-like_CBS"/>
</dbReference>
<feature type="domain" description="CBS" evidence="11">
    <location>
        <begin position="226"/>
        <end position="286"/>
    </location>
</feature>
<keyword evidence="7 9" id="KW-0472">Membrane</keyword>
<dbReference type="SMART" id="SM01091">
    <property type="entry name" value="CorC_HlyC"/>
    <property type="match status" value="1"/>
</dbReference>